<dbReference type="EMBL" id="CP043661">
    <property type="protein sequence ID" value="QNE22771.1"/>
    <property type="molecule type" value="Genomic_DNA"/>
</dbReference>
<accession>A0A7G6X956</accession>
<dbReference type="Gene3D" id="6.10.140.2180">
    <property type="match status" value="1"/>
</dbReference>
<dbReference type="InterPro" id="IPR036388">
    <property type="entry name" value="WH-like_DNA-bd_sf"/>
</dbReference>
<name>A0A7G6X956_9ACTN</name>
<sequence length="168" mass="18670">MKCALSSGLEFTTTQLCARMPDVSRVTVYRQIALLVDGSFLEVAGEQRVRGAVERRYRLRRHRPVIDADATAAMTMEDHRRGFAAAMAVLIAEFNAYLDRDEADPAADGVSYRQGMLWLSPDELAEMTRKMLGVLRDSVANEPTPGRAPYLLSPILFPTAPLQPETTQ</sequence>
<proteinExistence type="predicted"/>
<dbReference type="Proteomes" id="UP000515563">
    <property type="component" value="Chromosome"/>
</dbReference>
<dbReference type="AlphaFoldDB" id="A0A7G6X956"/>
<organism evidence="1 2">
    <name type="scientific">Kribbella qitaiheensis</name>
    <dbReference type="NCBI Taxonomy" id="1544730"/>
    <lineage>
        <taxon>Bacteria</taxon>
        <taxon>Bacillati</taxon>
        <taxon>Actinomycetota</taxon>
        <taxon>Actinomycetes</taxon>
        <taxon>Propionibacteriales</taxon>
        <taxon>Kribbellaceae</taxon>
        <taxon>Kribbella</taxon>
    </lineage>
</organism>
<dbReference type="SUPFAM" id="SSF46785">
    <property type="entry name" value="Winged helix' DNA-binding domain"/>
    <property type="match status" value="1"/>
</dbReference>
<protein>
    <submittedName>
        <fullName evidence="1">ArsR family transcriptional regulator</fullName>
    </submittedName>
</protein>
<keyword evidence="2" id="KW-1185">Reference proteome</keyword>
<dbReference type="Gene3D" id="1.10.10.10">
    <property type="entry name" value="Winged helix-like DNA-binding domain superfamily/Winged helix DNA-binding domain"/>
    <property type="match status" value="1"/>
</dbReference>
<dbReference type="KEGG" id="kqi:F1D05_05065"/>
<evidence type="ECO:0000313" key="2">
    <source>
        <dbReference type="Proteomes" id="UP000515563"/>
    </source>
</evidence>
<reference evidence="1 2" key="2">
    <citation type="journal article" date="2020" name="Microbiol. Resour. Announc.">
        <title>Antarctic desert soil bacteria exhibit high novel natural product potential, evaluated through long-read genome sequencing and comparative genomics.</title>
        <authorList>
            <person name="Benaud N."/>
            <person name="Edwards R.J."/>
            <person name="Amos T.G."/>
            <person name="D'Agostino P.M."/>
            <person name="Gutierrez-Chavez C."/>
            <person name="Montgomery K."/>
            <person name="Nicetic I."/>
            <person name="Ferrari B.C."/>
        </authorList>
    </citation>
    <scope>NUCLEOTIDE SEQUENCE [LARGE SCALE GENOMIC DNA]</scope>
    <source>
        <strain evidence="1 2">SPB151</strain>
    </source>
</reference>
<dbReference type="InterPro" id="IPR036390">
    <property type="entry name" value="WH_DNA-bd_sf"/>
</dbReference>
<evidence type="ECO:0000313" key="1">
    <source>
        <dbReference type="EMBL" id="QNE22771.1"/>
    </source>
</evidence>
<reference evidence="2" key="1">
    <citation type="submission" date="2019-09" db="EMBL/GenBank/DDBJ databases">
        <title>Antimicrobial potential of Antarctic Bacteria.</title>
        <authorList>
            <person name="Benaud N."/>
            <person name="Edwards R.J."/>
            <person name="Ferrari B.C."/>
        </authorList>
    </citation>
    <scope>NUCLEOTIDE SEQUENCE [LARGE SCALE GENOMIC DNA]</scope>
    <source>
        <strain evidence="2">SPB151</strain>
    </source>
</reference>
<gene>
    <name evidence="1" type="ORF">F1D05_05065</name>
</gene>